<dbReference type="NCBIfam" id="NF006352">
    <property type="entry name" value="PRK08577.1"/>
    <property type="match status" value="1"/>
</dbReference>
<dbReference type="Pfam" id="PF01842">
    <property type="entry name" value="ACT"/>
    <property type="match status" value="1"/>
</dbReference>
<accession>O58962</accession>
<reference evidence="2 3" key="1">
    <citation type="journal article" date="1998" name="DNA Res.">
        <title>Complete sequence and gene organization of the genome of a hyper-thermophilic archaebacterium, Pyrococcus horikoshii OT3.</title>
        <authorList>
            <person name="Kawarabayasi Y."/>
            <person name="Sawada M."/>
            <person name="Horikawa H."/>
            <person name="Haikawa Y."/>
            <person name="Hino Y."/>
            <person name="Yamamoto S."/>
            <person name="Sekine M."/>
            <person name="Baba S."/>
            <person name="Kosugi H."/>
            <person name="Hosoyama A."/>
            <person name="Nagai Y."/>
            <person name="Sakai M."/>
            <person name="Ogura K."/>
            <person name="Otuka R."/>
            <person name="Nakazawa H."/>
            <person name="Takamiya M."/>
            <person name="Ohfuku Y."/>
            <person name="Funahashi T."/>
            <person name="Tanaka T."/>
            <person name="Kudoh Y."/>
            <person name="Yamazaki J."/>
            <person name="Kushida N."/>
            <person name="Oguchi A."/>
            <person name="Aoki K."/>
            <person name="Nakamura Y."/>
            <person name="Robb T.F."/>
            <person name="Horikoshi K."/>
            <person name="Masuchi Y."/>
            <person name="Shizuya H."/>
            <person name="Kikuchi H."/>
        </authorList>
    </citation>
    <scope>NUCLEOTIDE SEQUENCE [LARGE SCALE GENOMIC DNA]</scope>
    <source>
        <strain evidence="3">ATCC 700860 / DSM 12428 / JCM 9974 / NBRC 100139 / OT-3</strain>
    </source>
</reference>
<dbReference type="InterPro" id="IPR002912">
    <property type="entry name" value="ACT_dom"/>
</dbReference>
<keyword evidence="3" id="KW-1185">Reference proteome</keyword>
<evidence type="ECO:0000259" key="1">
    <source>
        <dbReference type="PROSITE" id="PS51671"/>
    </source>
</evidence>
<organism evidence="2 3">
    <name type="scientific">Pyrococcus horikoshii (strain ATCC 700860 / DSM 12428 / JCM 9974 / NBRC 100139 / OT-3)</name>
    <dbReference type="NCBI Taxonomy" id="70601"/>
    <lineage>
        <taxon>Archaea</taxon>
        <taxon>Methanobacteriati</taxon>
        <taxon>Methanobacteriota</taxon>
        <taxon>Thermococci</taxon>
        <taxon>Thermococcales</taxon>
        <taxon>Thermococcaceae</taxon>
        <taxon>Pyrococcus</taxon>
    </lineage>
</organism>
<feature type="domain" description="ACT" evidence="1">
    <location>
        <begin position="61"/>
        <end position="138"/>
    </location>
</feature>
<evidence type="ECO:0000313" key="2">
    <source>
        <dbReference type="EMBL" id="BAA30321.1"/>
    </source>
</evidence>
<sequence>MFPMREYILVKVKEDGKLEVPLEYAYEVGLIKDAYFLLEIDTDLKEIHVERIALPGKRLVEVELIVVDKPGVLAKISGTLGRHGINILFNESEELESLGMAAIVAIVDISNSDVSVKELEGVLAKIEEVKEVKIREIM</sequence>
<dbReference type="KEGG" id="pho:PH1221"/>
<dbReference type="STRING" id="70601.gene:9378183"/>
<dbReference type="eggNOG" id="arCOG00811">
    <property type="taxonomic scope" value="Archaea"/>
</dbReference>
<dbReference type="PROSITE" id="PS51671">
    <property type="entry name" value="ACT"/>
    <property type="match status" value="1"/>
</dbReference>
<dbReference type="Gene3D" id="3.30.70.260">
    <property type="match status" value="1"/>
</dbReference>
<name>O58962_PYRHO</name>
<dbReference type="AlphaFoldDB" id="O58962"/>
<evidence type="ECO:0000313" key="3">
    <source>
        <dbReference type="Proteomes" id="UP000000752"/>
    </source>
</evidence>
<dbReference type="EMBL" id="BA000001">
    <property type="protein sequence ID" value="BAA30321.1"/>
    <property type="molecule type" value="Genomic_DNA"/>
</dbReference>
<dbReference type="PIR" id="G71065">
    <property type="entry name" value="G71065"/>
</dbReference>
<gene>
    <name evidence="2" type="ordered locus">PH1221</name>
</gene>
<dbReference type="SUPFAM" id="SSF55021">
    <property type="entry name" value="ACT-like"/>
    <property type="match status" value="1"/>
</dbReference>
<protein>
    <recommendedName>
        <fullName evidence="1">ACT domain-containing protein</fullName>
    </recommendedName>
</protein>
<dbReference type="EnsemblBacteria" id="BAA30321">
    <property type="protein sequence ID" value="BAA30321"/>
    <property type="gene ID" value="BAA30321"/>
</dbReference>
<proteinExistence type="predicted"/>
<dbReference type="InterPro" id="IPR045865">
    <property type="entry name" value="ACT-like_dom_sf"/>
</dbReference>
<dbReference type="Proteomes" id="UP000000752">
    <property type="component" value="Chromosome"/>
</dbReference>